<dbReference type="Gene3D" id="3.30.1330.60">
    <property type="entry name" value="OmpA-like domain"/>
    <property type="match status" value="1"/>
</dbReference>
<evidence type="ECO:0000256" key="3">
    <source>
        <dbReference type="SAM" id="SignalP"/>
    </source>
</evidence>
<dbReference type="PROSITE" id="PS51123">
    <property type="entry name" value="OMPA_2"/>
    <property type="match status" value="1"/>
</dbReference>
<protein>
    <submittedName>
        <fullName evidence="5">OmpA family protein</fullName>
    </submittedName>
</protein>
<comment type="caution">
    <text evidence="5">The sequence shown here is derived from an EMBL/GenBank/DDBJ whole genome shotgun (WGS) entry which is preliminary data.</text>
</comment>
<dbReference type="InterPro" id="IPR036737">
    <property type="entry name" value="OmpA-like_sf"/>
</dbReference>
<evidence type="ECO:0000256" key="2">
    <source>
        <dbReference type="SAM" id="Coils"/>
    </source>
</evidence>
<feature type="signal peptide" evidence="3">
    <location>
        <begin position="1"/>
        <end position="20"/>
    </location>
</feature>
<gene>
    <name evidence="5" type="ORF">GCM10022216_21210</name>
</gene>
<dbReference type="SUPFAM" id="SSF103088">
    <property type="entry name" value="OmpA-like"/>
    <property type="match status" value="1"/>
</dbReference>
<reference evidence="6" key="1">
    <citation type="journal article" date="2019" name="Int. J. Syst. Evol. Microbiol.">
        <title>The Global Catalogue of Microorganisms (GCM) 10K type strain sequencing project: providing services to taxonomists for standard genome sequencing and annotation.</title>
        <authorList>
            <consortium name="The Broad Institute Genomics Platform"/>
            <consortium name="The Broad Institute Genome Sequencing Center for Infectious Disease"/>
            <person name="Wu L."/>
            <person name="Ma J."/>
        </authorList>
    </citation>
    <scope>NUCLEOTIDE SEQUENCE [LARGE SCALE GENOMIC DNA]</scope>
    <source>
        <strain evidence="6">JCM 16704</strain>
    </source>
</reference>
<keyword evidence="6" id="KW-1185">Reference proteome</keyword>
<dbReference type="PANTHER" id="PTHR30329:SF21">
    <property type="entry name" value="LIPOPROTEIN YIAD-RELATED"/>
    <property type="match status" value="1"/>
</dbReference>
<dbReference type="Proteomes" id="UP001500101">
    <property type="component" value="Unassembled WGS sequence"/>
</dbReference>
<feature type="chain" id="PRO_5047476907" evidence="3">
    <location>
        <begin position="21"/>
        <end position="405"/>
    </location>
</feature>
<sequence length="405" mass="45281">MNKKLLAIALGLGISAASYGQTLTVKRDSVVTEDTDKYSVKTNRFFDNWFFGASAGGQMFFGDHNKQAEFGDRISPYFQGYVGKWFTPGIGVRAGVDGFKIVGLTQNGSHSTGPYDKIPWEGYELTRQEFSYWHVRADVLFNLTNIIAGYKADRFYNISPYAGLGWMVTTEEPIEREVSANIGLFNTFRLAKSLDLTLDIRGAMVNDRFDGEIGGRRNEGQLSTSLGLVYKFNKRDWNRPTTTTITETYDQAEFQNLISRLQKLEADNDALRKLLAEAKDSTITNINVKKNLLAAPILVTFPINKSTVSNEARVNLGFFAKLIKETNSEFVYSITGYADEGTGTPAINERLSKARAEAIYNVLVNEFNVNPKQLKTSHKGGVPNMFYNDPRLSRAVITIADILIK</sequence>
<evidence type="ECO:0000259" key="4">
    <source>
        <dbReference type="PROSITE" id="PS51123"/>
    </source>
</evidence>
<feature type="coiled-coil region" evidence="2">
    <location>
        <begin position="254"/>
        <end position="281"/>
    </location>
</feature>
<feature type="domain" description="OmpA-like" evidence="4">
    <location>
        <begin position="288"/>
        <end position="405"/>
    </location>
</feature>
<accession>A0ABP7YU33</accession>
<organism evidence="5 6">
    <name type="scientific">Sphingobacterium kyonggiense</name>
    <dbReference type="NCBI Taxonomy" id="714075"/>
    <lineage>
        <taxon>Bacteria</taxon>
        <taxon>Pseudomonadati</taxon>
        <taxon>Bacteroidota</taxon>
        <taxon>Sphingobacteriia</taxon>
        <taxon>Sphingobacteriales</taxon>
        <taxon>Sphingobacteriaceae</taxon>
        <taxon>Sphingobacterium</taxon>
    </lineage>
</organism>
<keyword evidence="1" id="KW-0472">Membrane</keyword>
<dbReference type="EMBL" id="BAAAZI010000009">
    <property type="protein sequence ID" value="GAA4141310.1"/>
    <property type="molecule type" value="Genomic_DNA"/>
</dbReference>
<evidence type="ECO:0000313" key="5">
    <source>
        <dbReference type="EMBL" id="GAA4141310.1"/>
    </source>
</evidence>
<dbReference type="InterPro" id="IPR050330">
    <property type="entry name" value="Bact_OuterMem_StrucFunc"/>
</dbReference>
<dbReference type="Pfam" id="PF00691">
    <property type="entry name" value="OmpA"/>
    <property type="match status" value="1"/>
</dbReference>
<evidence type="ECO:0000256" key="1">
    <source>
        <dbReference type="PROSITE-ProRule" id="PRU00473"/>
    </source>
</evidence>
<evidence type="ECO:0000313" key="6">
    <source>
        <dbReference type="Proteomes" id="UP001500101"/>
    </source>
</evidence>
<dbReference type="PANTHER" id="PTHR30329">
    <property type="entry name" value="STATOR ELEMENT OF FLAGELLAR MOTOR COMPLEX"/>
    <property type="match status" value="1"/>
</dbReference>
<dbReference type="InterPro" id="IPR006665">
    <property type="entry name" value="OmpA-like"/>
</dbReference>
<proteinExistence type="predicted"/>
<name>A0ABP7YU33_9SPHI</name>
<keyword evidence="3" id="KW-0732">Signal</keyword>
<keyword evidence="2" id="KW-0175">Coiled coil</keyword>
<dbReference type="RefSeq" id="WP_344674687.1">
    <property type="nucleotide sequence ID" value="NZ_BAAAZI010000009.1"/>
</dbReference>